<comment type="caution">
    <text evidence="2">The sequence shown here is derived from an EMBL/GenBank/DDBJ whole genome shotgun (WGS) entry which is preliminary data.</text>
</comment>
<dbReference type="GO" id="GO:0031146">
    <property type="term" value="P:SCF-dependent proteasomal ubiquitin-dependent protein catabolic process"/>
    <property type="evidence" value="ECO:0007669"/>
    <property type="project" value="TreeGrafter"/>
</dbReference>
<protein>
    <submittedName>
        <fullName evidence="2">Alanyl-tRNA synthetase</fullName>
    </submittedName>
</protein>
<evidence type="ECO:0000256" key="1">
    <source>
        <dbReference type="SAM" id="SignalP"/>
    </source>
</evidence>
<dbReference type="Proteomes" id="UP000214646">
    <property type="component" value="Unassembled WGS sequence"/>
</dbReference>
<dbReference type="PANTHER" id="PTHR13318">
    <property type="entry name" value="PARTNER OF PAIRED, ISOFORM B-RELATED"/>
    <property type="match status" value="1"/>
</dbReference>
<keyword evidence="3" id="KW-1185">Reference proteome</keyword>
<dbReference type="RefSeq" id="WP_088258760.1">
    <property type="nucleotide sequence ID" value="NZ_NIDE01000017.1"/>
</dbReference>
<keyword evidence="2" id="KW-0030">Aminoacyl-tRNA synthetase</keyword>
<keyword evidence="1" id="KW-0732">Signal</keyword>
<evidence type="ECO:0000313" key="3">
    <source>
        <dbReference type="Proteomes" id="UP000214646"/>
    </source>
</evidence>
<dbReference type="EMBL" id="NIDE01000017">
    <property type="protein sequence ID" value="OWK35583.1"/>
    <property type="molecule type" value="Genomic_DNA"/>
</dbReference>
<feature type="signal peptide" evidence="1">
    <location>
        <begin position="1"/>
        <end position="19"/>
    </location>
</feature>
<dbReference type="AlphaFoldDB" id="A0A225D3P8"/>
<name>A0A225D3P8_9BACT</name>
<keyword evidence="2" id="KW-0436">Ligase</keyword>
<evidence type="ECO:0000313" key="2">
    <source>
        <dbReference type="EMBL" id="OWK35583.1"/>
    </source>
</evidence>
<sequence length="461" mass="50056">MKAVSRLLLGCVLALFAGAGSGRCADPATDKIADKLEKAKAAYAVDMKKAVATAKKHFGEQEKKAREKGDKKLIDQLKEEWKAFEELGTIPESAPASFQKTIVAHKAAIEAAYTTAAKEYSLANRGDLATEVEREWEIRSRKGVIAEPNLARYVKAAGVLRPHANLTLQMAFGVTVSLKKGDPLPDQPFVITEITFDQDVPLPWPFVNDVLLPSLAETPSVTHLWGYPALALTEDQLTHLAELPVAKTMTGFGAKFELSARSAETLKQFSNLSALCCSATLADDAMLANVGKFSHLRNLQLHKLGRFGSLTPKGLQSLTALPLTNLELRDSSAPGREFIRTLPSMRDLRAVNFYGTPVSDEDLMELARCPHLHRIVVGGSRETVSDEGIFHLLKCPALHDVQLASTLVTDGGLKQIAKIRALQIVGLQKTKVTAAGVEELAAARPDLTIVLDDKTITPKKK</sequence>
<dbReference type="SUPFAM" id="SSF52047">
    <property type="entry name" value="RNI-like"/>
    <property type="match status" value="1"/>
</dbReference>
<gene>
    <name evidence="2" type="ORF">FRUB_08146</name>
</gene>
<organism evidence="2 3">
    <name type="scientific">Fimbriiglobus ruber</name>
    <dbReference type="NCBI Taxonomy" id="1908690"/>
    <lineage>
        <taxon>Bacteria</taxon>
        <taxon>Pseudomonadati</taxon>
        <taxon>Planctomycetota</taxon>
        <taxon>Planctomycetia</taxon>
        <taxon>Gemmatales</taxon>
        <taxon>Gemmataceae</taxon>
        <taxon>Fimbriiglobus</taxon>
    </lineage>
</organism>
<dbReference type="InterPro" id="IPR032675">
    <property type="entry name" value="LRR_dom_sf"/>
</dbReference>
<reference evidence="3" key="1">
    <citation type="submission" date="2017-06" db="EMBL/GenBank/DDBJ databases">
        <title>Genome analysis of Fimbriiglobus ruber SP5, the first member of the order Planctomycetales with confirmed chitinolytic capability.</title>
        <authorList>
            <person name="Ravin N.V."/>
            <person name="Rakitin A.L."/>
            <person name="Ivanova A.A."/>
            <person name="Beletsky A.V."/>
            <person name="Kulichevskaya I.S."/>
            <person name="Mardanov A.V."/>
            <person name="Dedysh S.N."/>
        </authorList>
    </citation>
    <scope>NUCLEOTIDE SEQUENCE [LARGE SCALE GENOMIC DNA]</scope>
    <source>
        <strain evidence="3">SP5</strain>
    </source>
</reference>
<dbReference type="GO" id="GO:0019005">
    <property type="term" value="C:SCF ubiquitin ligase complex"/>
    <property type="evidence" value="ECO:0007669"/>
    <property type="project" value="TreeGrafter"/>
</dbReference>
<dbReference type="Gene3D" id="3.80.10.10">
    <property type="entry name" value="Ribonuclease Inhibitor"/>
    <property type="match status" value="1"/>
</dbReference>
<accession>A0A225D3P8</accession>
<feature type="chain" id="PRO_5012962941" evidence="1">
    <location>
        <begin position="20"/>
        <end position="461"/>
    </location>
</feature>
<proteinExistence type="predicted"/>
<dbReference type="OrthoDB" id="252920at2"/>
<dbReference type="GO" id="GO:0004812">
    <property type="term" value="F:aminoacyl-tRNA ligase activity"/>
    <property type="evidence" value="ECO:0007669"/>
    <property type="project" value="UniProtKB-KW"/>
</dbReference>